<organism evidence="9 10">
    <name type="scientific">Acrocarpospora macrocephala</name>
    <dbReference type="NCBI Taxonomy" id="150177"/>
    <lineage>
        <taxon>Bacteria</taxon>
        <taxon>Bacillati</taxon>
        <taxon>Actinomycetota</taxon>
        <taxon>Actinomycetes</taxon>
        <taxon>Streptosporangiales</taxon>
        <taxon>Streptosporangiaceae</taxon>
        <taxon>Acrocarpospora</taxon>
    </lineage>
</organism>
<evidence type="ECO:0000256" key="5">
    <source>
        <dbReference type="ARBA" id="ARBA00023136"/>
    </source>
</evidence>
<dbReference type="Gene3D" id="1.20.1250.20">
    <property type="entry name" value="MFS general substrate transporter like domains"/>
    <property type="match status" value="1"/>
</dbReference>
<sequence>MLQTIPLRRQRDYRLLWGARAVTEAGSEVSRLAVPLTAVTLLGASPLQMGMLTAAASLPFLLVGLPVGAIADRIARRRPVMVGCEVVAGSAVLTVPVAWVAGWLTVPWLIAVALIVGTCTVVFRNFNTPHLTSVVPEHQRTAALAGFQSVFAVAQLGGPGLAGLLVTVLTAPLALIVDAISFLVSAVCLRSIRAPEPTPQNLHGQSGPGHSGHGQIQPDQRSTHATRGRRTLVREIRRTLVREIGEGIRTLVGHPVLRALTLAGMTVNLFGAAQLAVYVLFAVNVLGLPGWLVGISVVGFGAGGLLGAVVAPQLERRFGGNRVLLGSVLFFPVGFVTMAASSGPVWLVSSLIAVSEVVVGVAVVCFSVCSGAATLREAPEAYIGRVNASINFATQGVMALGGLLGGVLGELLGLRPAMWVCAAGAVLTIPCLWWSPLTKRAHVPHAEAADSPSTAPHPRSTQEAEQK</sequence>
<dbReference type="GO" id="GO:0005886">
    <property type="term" value="C:plasma membrane"/>
    <property type="evidence" value="ECO:0007669"/>
    <property type="project" value="UniProtKB-SubCell"/>
</dbReference>
<evidence type="ECO:0000256" key="4">
    <source>
        <dbReference type="ARBA" id="ARBA00022989"/>
    </source>
</evidence>
<keyword evidence="5 7" id="KW-0472">Membrane</keyword>
<dbReference type="RefSeq" id="WP_155360317.1">
    <property type="nucleotide sequence ID" value="NZ_BAAAHL010000073.1"/>
</dbReference>
<protein>
    <submittedName>
        <fullName evidence="9">MFS transporter</fullName>
    </submittedName>
</protein>
<keyword evidence="4 7" id="KW-1133">Transmembrane helix</keyword>
<feature type="region of interest" description="Disordered" evidence="6">
    <location>
        <begin position="198"/>
        <end position="228"/>
    </location>
</feature>
<feature type="transmembrane region" description="Helical" evidence="7">
    <location>
        <begin position="346"/>
        <end position="369"/>
    </location>
</feature>
<feature type="transmembrane region" description="Helical" evidence="7">
    <location>
        <begin position="390"/>
        <end position="411"/>
    </location>
</feature>
<feature type="transmembrane region" description="Helical" evidence="7">
    <location>
        <begin position="417"/>
        <end position="435"/>
    </location>
</feature>
<evidence type="ECO:0000256" key="2">
    <source>
        <dbReference type="ARBA" id="ARBA00022475"/>
    </source>
</evidence>
<keyword evidence="2" id="KW-1003">Cell membrane</keyword>
<feature type="transmembrane region" description="Helical" evidence="7">
    <location>
        <begin position="49"/>
        <end position="70"/>
    </location>
</feature>
<evidence type="ECO:0000256" key="7">
    <source>
        <dbReference type="SAM" id="Phobius"/>
    </source>
</evidence>
<feature type="transmembrane region" description="Helical" evidence="7">
    <location>
        <begin position="139"/>
        <end position="158"/>
    </location>
</feature>
<reference evidence="9 10" key="1">
    <citation type="submission" date="2019-10" db="EMBL/GenBank/DDBJ databases">
        <title>Whole genome shotgun sequence of Acrocarpospora macrocephala NBRC 16266.</title>
        <authorList>
            <person name="Ichikawa N."/>
            <person name="Kimura A."/>
            <person name="Kitahashi Y."/>
            <person name="Komaki H."/>
            <person name="Oguchi A."/>
        </authorList>
    </citation>
    <scope>NUCLEOTIDE SEQUENCE [LARGE SCALE GENOMIC DNA]</scope>
    <source>
        <strain evidence="9 10">NBRC 16266</strain>
    </source>
</reference>
<comment type="caution">
    <text evidence="9">The sequence shown here is derived from an EMBL/GenBank/DDBJ whole genome shotgun (WGS) entry which is preliminary data.</text>
</comment>
<dbReference type="CDD" id="cd06173">
    <property type="entry name" value="MFS_MefA_like"/>
    <property type="match status" value="1"/>
</dbReference>
<dbReference type="InterPro" id="IPR011701">
    <property type="entry name" value="MFS"/>
</dbReference>
<feature type="transmembrane region" description="Helical" evidence="7">
    <location>
        <begin position="164"/>
        <end position="189"/>
    </location>
</feature>
<comment type="subcellular location">
    <subcellularLocation>
        <location evidence="1">Cell membrane</location>
        <topology evidence="1">Multi-pass membrane protein</topology>
    </subcellularLocation>
</comment>
<evidence type="ECO:0000259" key="8">
    <source>
        <dbReference type="PROSITE" id="PS50850"/>
    </source>
</evidence>
<feature type="transmembrane region" description="Helical" evidence="7">
    <location>
        <begin position="259"/>
        <end position="283"/>
    </location>
</feature>
<feature type="transmembrane region" description="Helical" evidence="7">
    <location>
        <begin position="108"/>
        <end position="127"/>
    </location>
</feature>
<dbReference type="EMBL" id="BLAE01000071">
    <property type="protein sequence ID" value="GES15172.1"/>
    <property type="molecule type" value="Genomic_DNA"/>
</dbReference>
<dbReference type="Pfam" id="PF07690">
    <property type="entry name" value="MFS_1"/>
    <property type="match status" value="1"/>
</dbReference>
<feature type="region of interest" description="Disordered" evidence="6">
    <location>
        <begin position="445"/>
        <end position="467"/>
    </location>
</feature>
<gene>
    <name evidence="9" type="ORF">Amac_087690</name>
</gene>
<evidence type="ECO:0000256" key="1">
    <source>
        <dbReference type="ARBA" id="ARBA00004651"/>
    </source>
</evidence>
<dbReference type="Proteomes" id="UP000331127">
    <property type="component" value="Unassembled WGS sequence"/>
</dbReference>
<dbReference type="OrthoDB" id="9815525at2"/>
<feature type="transmembrane region" description="Helical" evidence="7">
    <location>
        <begin position="289"/>
        <end position="311"/>
    </location>
</feature>
<evidence type="ECO:0000313" key="9">
    <source>
        <dbReference type="EMBL" id="GES15172.1"/>
    </source>
</evidence>
<keyword evidence="3 7" id="KW-0812">Transmembrane</keyword>
<dbReference type="GO" id="GO:0022857">
    <property type="term" value="F:transmembrane transporter activity"/>
    <property type="evidence" value="ECO:0007669"/>
    <property type="project" value="InterPro"/>
</dbReference>
<dbReference type="InterPro" id="IPR020846">
    <property type="entry name" value="MFS_dom"/>
</dbReference>
<accession>A0A5M3X3G6</accession>
<feature type="transmembrane region" description="Helical" evidence="7">
    <location>
        <begin position="82"/>
        <end position="102"/>
    </location>
</feature>
<dbReference type="InterPro" id="IPR036259">
    <property type="entry name" value="MFS_trans_sf"/>
</dbReference>
<feature type="transmembrane region" description="Helical" evidence="7">
    <location>
        <begin position="323"/>
        <end position="340"/>
    </location>
</feature>
<keyword evidence="10" id="KW-1185">Reference proteome</keyword>
<dbReference type="AlphaFoldDB" id="A0A5M3X3G6"/>
<evidence type="ECO:0000256" key="3">
    <source>
        <dbReference type="ARBA" id="ARBA00022692"/>
    </source>
</evidence>
<evidence type="ECO:0000256" key="6">
    <source>
        <dbReference type="SAM" id="MobiDB-lite"/>
    </source>
</evidence>
<dbReference type="SUPFAM" id="SSF103473">
    <property type="entry name" value="MFS general substrate transporter"/>
    <property type="match status" value="1"/>
</dbReference>
<evidence type="ECO:0000313" key="10">
    <source>
        <dbReference type="Proteomes" id="UP000331127"/>
    </source>
</evidence>
<feature type="domain" description="Major facilitator superfamily (MFS) profile" evidence="8">
    <location>
        <begin position="1"/>
        <end position="440"/>
    </location>
</feature>
<dbReference type="PROSITE" id="PS50850">
    <property type="entry name" value="MFS"/>
    <property type="match status" value="1"/>
</dbReference>
<proteinExistence type="predicted"/>
<dbReference type="PANTHER" id="PTHR23513:SF6">
    <property type="entry name" value="MAJOR FACILITATOR SUPERFAMILY ASSOCIATED DOMAIN-CONTAINING PROTEIN"/>
    <property type="match status" value="1"/>
</dbReference>
<name>A0A5M3X3G6_9ACTN</name>
<dbReference type="PANTHER" id="PTHR23513">
    <property type="entry name" value="INTEGRAL MEMBRANE EFFLUX PROTEIN-RELATED"/>
    <property type="match status" value="1"/>
</dbReference>